<protein>
    <submittedName>
        <fullName evidence="2">Uncharacterized protein</fullName>
    </submittedName>
</protein>
<accession>A0A8H7TJQ3</accession>
<proteinExistence type="predicted"/>
<dbReference type="EMBL" id="JAFJYH010000090">
    <property type="protein sequence ID" value="KAG4420168.1"/>
    <property type="molecule type" value="Genomic_DNA"/>
</dbReference>
<dbReference type="Proteomes" id="UP000664132">
    <property type="component" value="Unassembled WGS sequence"/>
</dbReference>
<reference evidence="2" key="1">
    <citation type="submission" date="2021-02" db="EMBL/GenBank/DDBJ databases">
        <title>Genome sequence Cadophora malorum strain M34.</title>
        <authorList>
            <person name="Stefanovic E."/>
            <person name="Vu D."/>
            <person name="Scully C."/>
            <person name="Dijksterhuis J."/>
            <person name="Roader J."/>
            <person name="Houbraken J."/>
        </authorList>
    </citation>
    <scope>NUCLEOTIDE SEQUENCE</scope>
    <source>
        <strain evidence="2">M34</strain>
    </source>
</reference>
<organism evidence="2 3">
    <name type="scientific">Cadophora malorum</name>
    <dbReference type="NCBI Taxonomy" id="108018"/>
    <lineage>
        <taxon>Eukaryota</taxon>
        <taxon>Fungi</taxon>
        <taxon>Dikarya</taxon>
        <taxon>Ascomycota</taxon>
        <taxon>Pezizomycotina</taxon>
        <taxon>Leotiomycetes</taxon>
        <taxon>Helotiales</taxon>
        <taxon>Ploettnerulaceae</taxon>
        <taxon>Cadophora</taxon>
    </lineage>
</organism>
<sequence length="241" mass="25704">MKFSNIPAFSGLFASASASLYTQHIDVVCTGFNPSTVTQTVTVTAPQPHSTTYAPYSLPPYVTTDHGIVTSVDYHGSRSSIWVYPTGKPSRDCTVAIYENNVFVTVIVVNINVTVINGQTETITSTVTDAKATWAPKPPQTETYTSRNSTVTMSTSTKIPHLTSSSSHISSNSSDKPHSTTSSSTHKSSSSTSMPYSTGSVVIPSSGEYPTKAPGPVVPPKPTAAITYVRAKGRRAAQWYE</sequence>
<feature type="region of interest" description="Disordered" evidence="1">
    <location>
        <begin position="133"/>
        <end position="222"/>
    </location>
</feature>
<feature type="compositionally biased region" description="Polar residues" evidence="1">
    <location>
        <begin position="140"/>
        <end position="158"/>
    </location>
</feature>
<keyword evidence="3" id="KW-1185">Reference proteome</keyword>
<comment type="caution">
    <text evidence="2">The sequence shown here is derived from an EMBL/GenBank/DDBJ whole genome shotgun (WGS) entry which is preliminary data.</text>
</comment>
<evidence type="ECO:0000313" key="2">
    <source>
        <dbReference type="EMBL" id="KAG4420168.1"/>
    </source>
</evidence>
<dbReference type="OrthoDB" id="2331100at2759"/>
<evidence type="ECO:0000313" key="3">
    <source>
        <dbReference type="Proteomes" id="UP000664132"/>
    </source>
</evidence>
<feature type="compositionally biased region" description="Low complexity" evidence="1">
    <location>
        <begin position="164"/>
        <end position="200"/>
    </location>
</feature>
<gene>
    <name evidence="2" type="ORF">IFR04_006731</name>
</gene>
<evidence type="ECO:0000256" key="1">
    <source>
        <dbReference type="SAM" id="MobiDB-lite"/>
    </source>
</evidence>
<dbReference type="AlphaFoldDB" id="A0A8H7TJQ3"/>
<name>A0A8H7TJQ3_9HELO</name>